<dbReference type="Gene3D" id="1.10.1780.10">
    <property type="entry name" value="Clp, N-terminal domain"/>
    <property type="match status" value="1"/>
</dbReference>
<dbReference type="InterPro" id="IPR036628">
    <property type="entry name" value="Clp_N_dom_sf"/>
</dbReference>
<dbReference type="SUPFAM" id="SSF52540">
    <property type="entry name" value="P-loop containing nucleoside triphosphate hydrolases"/>
    <property type="match status" value="1"/>
</dbReference>
<gene>
    <name evidence="6" type="primary">CLPB1</name>
    <name evidence="6" type="ORF">AXF42_Ash005780</name>
</gene>
<dbReference type="Gene3D" id="3.40.50.300">
    <property type="entry name" value="P-loop containing nucleotide triphosphate hydrolases"/>
    <property type="match status" value="2"/>
</dbReference>
<feature type="region of interest" description="Disordered" evidence="4">
    <location>
        <begin position="517"/>
        <end position="549"/>
    </location>
</feature>
<proteinExistence type="inferred from homology"/>
<evidence type="ECO:0000313" key="7">
    <source>
        <dbReference type="Proteomes" id="UP000236161"/>
    </source>
</evidence>
<protein>
    <submittedName>
        <fullName evidence="6">Chaperone protein ClpB1</fullName>
    </submittedName>
</protein>
<evidence type="ECO:0000313" key="6">
    <source>
        <dbReference type="EMBL" id="PKA65446.1"/>
    </source>
</evidence>
<dbReference type="PROSITE" id="PS51903">
    <property type="entry name" value="CLP_R"/>
    <property type="match status" value="1"/>
</dbReference>
<dbReference type="Proteomes" id="UP000236161">
    <property type="component" value="Unassembled WGS sequence"/>
</dbReference>
<organism evidence="6 7">
    <name type="scientific">Apostasia shenzhenica</name>
    <dbReference type="NCBI Taxonomy" id="1088818"/>
    <lineage>
        <taxon>Eukaryota</taxon>
        <taxon>Viridiplantae</taxon>
        <taxon>Streptophyta</taxon>
        <taxon>Embryophyta</taxon>
        <taxon>Tracheophyta</taxon>
        <taxon>Spermatophyta</taxon>
        <taxon>Magnoliopsida</taxon>
        <taxon>Liliopsida</taxon>
        <taxon>Asparagales</taxon>
        <taxon>Orchidaceae</taxon>
        <taxon>Apostasioideae</taxon>
        <taxon>Apostasia</taxon>
    </lineage>
</organism>
<dbReference type="PANTHER" id="PTHR43572:SF13">
    <property type="entry name" value="PROTEIN SUPPRESSOR OF MAX2 1"/>
    <property type="match status" value="1"/>
</dbReference>
<dbReference type="AlphaFoldDB" id="A0A2I0BCC8"/>
<sequence length="955" mass="103382">MRAALSTIQQTLTPEALAILNRAIADAARRRHGQTTPLHVAAAILTSTSSLLRQACLRSHPHPSSSHPLQCRALELCFSVALDRLPSSSCAAGLPPENLPQQPPPSPPISNALMAALKRAQAHQRRGCPESQQQPLLAVKVELDHLLLSILDDPSVSRVMREASFSSPAVKASIEQSLSSSPSPSHLRNVYLSPRLNAAAAGAASIAITSSVASDLTKLFDILTRSKKRNPILVGDSDPGEILREAIRRIAAADAPAPLCPATIISADKEFSFSSIEQTQIPSKIRELTALVEAHIAGGVILDLGDLKWLVESSDNQFGITKIGRAAVAEIGRLLTRCGAGCSSSRLWLVGTATCATYLRCQVYFPTMERDWQLQAVPICPRSTELPSFLPRIRIDGIQCSKAEALGKQSCFPATSASGTTQLKPPAILDASQEVFLCDICKESYEHELAKIGVSSCTESPSLPRWLQVANRRDDQVQNQEQDLMNKWQETCFRLHRNALPDAGKSSVSAIPEVSAAGNSLPQSKTTLPASPPGSPVKTDLTLGPPQKPLKFTGDAASIKRLINGLMDTVSWQPEAASAVAAAVIQSRSGGGKRRGGNQRTDTWLLFAGSDRVGKQRMANALSQLMFGGAPITIRLGSPEDVAGEDSGESSPNFRGRTLVDRTAEVIRQNPFSTIIFEDFDRWDCMTRGTIWRALEKGRMVDSHGRDAGFGSSIFIITSDWMPEDLRVLNDGLLRSEKRIMELASAGGLKLQLLVEETKDKRRRDSVFKDERLIKPRKDTLSLDLNLATCACGTVDEDAVEGSLNSSDLTMEHEHDIDHSCIAAGVPPDSSSSASEFFELVDAWVVFKPVDFRPLRRKVSQSVTAKFSRIAGKDLCVVIDDEALDRMAGEIWQEGVADHLFDETTDRILSPAIEQLLANPKVGEGAVVRLLSSKTTGQLQSSWSPAPEKVAVVSR</sequence>
<reference evidence="6 7" key="1">
    <citation type="journal article" date="2017" name="Nature">
        <title>The Apostasia genome and the evolution of orchids.</title>
        <authorList>
            <person name="Zhang G.Q."/>
            <person name="Liu K.W."/>
            <person name="Li Z."/>
            <person name="Lohaus R."/>
            <person name="Hsiao Y.Y."/>
            <person name="Niu S.C."/>
            <person name="Wang J.Y."/>
            <person name="Lin Y.C."/>
            <person name="Xu Q."/>
            <person name="Chen L.J."/>
            <person name="Yoshida K."/>
            <person name="Fujiwara S."/>
            <person name="Wang Z.W."/>
            <person name="Zhang Y.Q."/>
            <person name="Mitsuda N."/>
            <person name="Wang M."/>
            <person name="Liu G.H."/>
            <person name="Pecoraro L."/>
            <person name="Huang H.X."/>
            <person name="Xiao X.J."/>
            <person name="Lin M."/>
            <person name="Wu X.Y."/>
            <person name="Wu W.L."/>
            <person name="Chen Y.Y."/>
            <person name="Chang S.B."/>
            <person name="Sakamoto S."/>
            <person name="Ohme-Takagi M."/>
            <person name="Yagi M."/>
            <person name="Zeng S.J."/>
            <person name="Shen C.Y."/>
            <person name="Yeh C.M."/>
            <person name="Luo Y.B."/>
            <person name="Tsai W.C."/>
            <person name="Van de Peer Y."/>
            <person name="Liu Z.J."/>
        </authorList>
    </citation>
    <scope>NUCLEOTIDE SEQUENCE [LARGE SCALE GENOMIC DNA]</scope>
    <source>
        <strain evidence="7">cv. Shenzhen</strain>
        <tissue evidence="6">Stem</tissue>
    </source>
</reference>
<dbReference type="Pfam" id="PF23569">
    <property type="entry name" value="NBD_SMAX1"/>
    <property type="match status" value="1"/>
</dbReference>
<dbReference type="InterPro" id="IPR051650">
    <property type="entry name" value="SL_signaling_regulator"/>
</dbReference>
<feature type="domain" description="Clp R" evidence="5">
    <location>
        <begin position="8"/>
        <end position="181"/>
    </location>
</feature>
<keyword evidence="7" id="KW-1185">Reference proteome</keyword>
<feature type="compositionally biased region" description="Polar residues" evidence="4">
    <location>
        <begin position="517"/>
        <end position="529"/>
    </location>
</feature>
<evidence type="ECO:0000256" key="2">
    <source>
        <dbReference type="ARBA" id="ARBA00022737"/>
    </source>
</evidence>
<dbReference type="InterPro" id="IPR058954">
    <property type="entry name" value="AAA_lid_SMAX1"/>
</dbReference>
<evidence type="ECO:0000256" key="3">
    <source>
        <dbReference type="PROSITE-ProRule" id="PRU01251"/>
    </source>
</evidence>
<keyword evidence="2 3" id="KW-0677">Repeat</keyword>
<dbReference type="EMBL" id="KZ451895">
    <property type="protein sequence ID" value="PKA65446.1"/>
    <property type="molecule type" value="Genomic_DNA"/>
</dbReference>
<evidence type="ECO:0000259" key="5">
    <source>
        <dbReference type="PROSITE" id="PS51903"/>
    </source>
</evidence>
<dbReference type="InterPro" id="IPR027417">
    <property type="entry name" value="P-loop_NTPase"/>
</dbReference>
<evidence type="ECO:0000256" key="1">
    <source>
        <dbReference type="ARBA" id="ARBA00008675"/>
    </source>
</evidence>
<dbReference type="STRING" id="1088818.A0A2I0BCC8"/>
<comment type="similarity">
    <text evidence="1">Belongs to the ClpA/ClpB family.</text>
</comment>
<dbReference type="Pfam" id="PF26587">
    <property type="entry name" value="AAA_lid_SMAX1"/>
    <property type="match status" value="1"/>
</dbReference>
<accession>A0A2I0BCC8</accession>
<evidence type="ECO:0000256" key="4">
    <source>
        <dbReference type="SAM" id="MobiDB-lite"/>
    </source>
</evidence>
<dbReference type="InterPro" id="IPR004176">
    <property type="entry name" value="Clp_R_N"/>
</dbReference>
<dbReference type="OrthoDB" id="1929681at2759"/>
<name>A0A2I0BCC8_9ASPA</name>
<dbReference type="InterPro" id="IPR058680">
    <property type="entry name" value="NBD_SMAX1-like"/>
</dbReference>
<dbReference type="PANTHER" id="PTHR43572">
    <property type="entry name" value="CHAPERONE PROTEIN CLPD, CHLOROPLASTIC"/>
    <property type="match status" value="1"/>
</dbReference>